<evidence type="ECO:0000313" key="2">
    <source>
        <dbReference type="Proteomes" id="UP001066276"/>
    </source>
</evidence>
<accession>A0AAV7R3T2</accession>
<comment type="caution">
    <text evidence="1">The sequence shown here is derived from an EMBL/GenBank/DDBJ whole genome shotgun (WGS) entry which is preliminary data.</text>
</comment>
<evidence type="ECO:0000313" key="1">
    <source>
        <dbReference type="EMBL" id="KAJ1146859.1"/>
    </source>
</evidence>
<protein>
    <submittedName>
        <fullName evidence="1">Uncharacterized protein</fullName>
    </submittedName>
</protein>
<name>A0AAV7R3T2_PLEWA</name>
<dbReference type="AlphaFoldDB" id="A0AAV7R3T2"/>
<dbReference type="Proteomes" id="UP001066276">
    <property type="component" value="Chromosome 6"/>
</dbReference>
<gene>
    <name evidence="1" type="ORF">NDU88_013117</name>
</gene>
<reference evidence="1" key="1">
    <citation type="journal article" date="2022" name="bioRxiv">
        <title>Sequencing and chromosome-scale assembly of the giantPleurodeles waltlgenome.</title>
        <authorList>
            <person name="Brown T."/>
            <person name="Elewa A."/>
            <person name="Iarovenko S."/>
            <person name="Subramanian E."/>
            <person name="Araus A.J."/>
            <person name="Petzold A."/>
            <person name="Susuki M."/>
            <person name="Suzuki K.-i.T."/>
            <person name="Hayashi T."/>
            <person name="Toyoda A."/>
            <person name="Oliveira C."/>
            <person name="Osipova E."/>
            <person name="Leigh N.D."/>
            <person name="Simon A."/>
            <person name="Yun M.H."/>
        </authorList>
    </citation>
    <scope>NUCLEOTIDE SEQUENCE</scope>
    <source>
        <strain evidence="1">20211129_DDA</strain>
        <tissue evidence="1">Liver</tissue>
    </source>
</reference>
<dbReference type="EMBL" id="JANPWB010000010">
    <property type="protein sequence ID" value="KAJ1146859.1"/>
    <property type="molecule type" value="Genomic_DNA"/>
</dbReference>
<organism evidence="1 2">
    <name type="scientific">Pleurodeles waltl</name>
    <name type="common">Iberian ribbed newt</name>
    <dbReference type="NCBI Taxonomy" id="8319"/>
    <lineage>
        <taxon>Eukaryota</taxon>
        <taxon>Metazoa</taxon>
        <taxon>Chordata</taxon>
        <taxon>Craniata</taxon>
        <taxon>Vertebrata</taxon>
        <taxon>Euteleostomi</taxon>
        <taxon>Amphibia</taxon>
        <taxon>Batrachia</taxon>
        <taxon>Caudata</taxon>
        <taxon>Salamandroidea</taxon>
        <taxon>Salamandridae</taxon>
        <taxon>Pleurodelinae</taxon>
        <taxon>Pleurodeles</taxon>
    </lineage>
</organism>
<sequence length="111" mass="11884">MLAHLRLHGMPGHGLKGMLQGYAARWHTYACLACLGTASRVCCTLAHLRLPGMPGHGLKGLLHAGTPTSAWHARARPQGSAARWHTYMPGHSLKGMLHAGTPTPAWAQEAH</sequence>
<proteinExistence type="predicted"/>
<keyword evidence="2" id="KW-1185">Reference proteome</keyword>